<dbReference type="SUPFAM" id="SSF89392">
    <property type="entry name" value="Prokaryotic lipoproteins and lipoprotein localization factors"/>
    <property type="match status" value="1"/>
</dbReference>
<name>A0A845QXW9_9CLOT</name>
<dbReference type="RefSeq" id="WP_160198284.1">
    <property type="nucleotide sequence ID" value="NZ_QXXA01000015.1"/>
</dbReference>
<dbReference type="InterPro" id="IPR004564">
    <property type="entry name" value="OM_lipoprot_carrier_LolA-like"/>
</dbReference>
<comment type="caution">
    <text evidence="1">The sequence shown here is derived from an EMBL/GenBank/DDBJ whole genome shotgun (WGS) entry which is preliminary data.</text>
</comment>
<dbReference type="InterPro" id="IPR029046">
    <property type="entry name" value="LolA/LolB/LppX"/>
</dbReference>
<organism evidence="1 2">
    <name type="scientific">Senegalia massiliensis</name>
    <dbReference type="NCBI Taxonomy" id="1720316"/>
    <lineage>
        <taxon>Bacteria</taxon>
        <taxon>Bacillati</taxon>
        <taxon>Bacillota</taxon>
        <taxon>Clostridia</taxon>
        <taxon>Eubacteriales</taxon>
        <taxon>Clostridiaceae</taxon>
        <taxon>Senegalia</taxon>
    </lineage>
</organism>
<dbReference type="Proteomes" id="UP000467132">
    <property type="component" value="Unassembled WGS sequence"/>
</dbReference>
<evidence type="ECO:0000313" key="1">
    <source>
        <dbReference type="EMBL" id="NBI07817.1"/>
    </source>
</evidence>
<dbReference type="OrthoDB" id="2047841at2"/>
<protein>
    <submittedName>
        <fullName evidence="1">Outer membrane lipoprotein carrier protein LolA</fullName>
    </submittedName>
</protein>
<gene>
    <name evidence="1" type="ORF">D3Z33_13230</name>
</gene>
<dbReference type="EMBL" id="QXXA01000015">
    <property type="protein sequence ID" value="NBI07817.1"/>
    <property type="molecule type" value="Genomic_DNA"/>
</dbReference>
<dbReference type="Pfam" id="PF03548">
    <property type="entry name" value="LolA"/>
    <property type="match status" value="1"/>
</dbReference>
<evidence type="ECO:0000313" key="2">
    <source>
        <dbReference type="Proteomes" id="UP000467132"/>
    </source>
</evidence>
<keyword evidence="1" id="KW-0449">Lipoprotein</keyword>
<dbReference type="Gene3D" id="2.50.20.10">
    <property type="entry name" value="Lipoprotein localisation LolA/LolB/LppX"/>
    <property type="match status" value="1"/>
</dbReference>
<dbReference type="PANTHER" id="PTHR35869:SF1">
    <property type="entry name" value="OUTER-MEMBRANE LIPOPROTEIN CARRIER PROTEIN"/>
    <property type="match status" value="1"/>
</dbReference>
<dbReference type="AlphaFoldDB" id="A0A845QXW9"/>
<sequence length="200" mass="23624">MNKLFVVIVLLIVIFTISCSNKNPTNEELFNELVKTINNIETYSADVNISIESNKGKEKYSAKHIFSKPKKYRIKYLDEKQEIYFDGKNLHLIYPNIDKTKIVLERKKIEQYSTLFIGYFLELIQTSEKIEMESDKDFLIINLELPGNSAKRRNQKIWFSKKDFKPNKMIITDINGIENVEVKYENLNYNVTLTEDMLFE</sequence>
<dbReference type="PROSITE" id="PS51257">
    <property type="entry name" value="PROKAR_LIPOPROTEIN"/>
    <property type="match status" value="1"/>
</dbReference>
<accession>A0A845QXW9</accession>
<dbReference type="PANTHER" id="PTHR35869">
    <property type="entry name" value="OUTER-MEMBRANE LIPOPROTEIN CARRIER PROTEIN"/>
    <property type="match status" value="1"/>
</dbReference>
<reference evidence="1 2" key="1">
    <citation type="submission" date="2018-08" db="EMBL/GenBank/DDBJ databases">
        <title>Murine metabolic-syndrome-specific gut microbial biobank.</title>
        <authorList>
            <person name="Liu C."/>
        </authorList>
    </citation>
    <scope>NUCLEOTIDE SEQUENCE [LARGE SCALE GENOMIC DNA]</scope>
    <source>
        <strain evidence="1 2">583</strain>
    </source>
</reference>
<proteinExistence type="predicted"/>
<keyword evidence="2" id="KW-1185">Reference proteome</keyword>